<accession>A0A328DQ59</accession>
<proteinExistence type="inferred from homology"/>
<evidence type="ECO:0000313" key="2">
    <source>
        <dbReference type="EMBL" id="RAL47400.1"/>
    </source>
</evidence>
<keyword evidence="3" id="KW-1185">Reference proteome</keyword>
<evidence type="ECO:0008006" key="4">
    <source>
        <dbReference type="Google" id="ProtNLM"/>
    </source>
</evidence>
<protein>
    <recommendedName>
        <fullName evidence="4">SGNH hydrolase-type esterase domain-containing protein</fullName>
    </recommendedName>
</protein>
<dbReference type="FunFam" id="3.40.50.1110:FF:000003">
    <property type="entry name" value="GDSL esterase/lipase APG"/>
    <property type="match status" value="1"/>
</dbReference>
<dbReference type="PANTHER" id="PTHR45642">
    <property type="entry name" value="GDSL ESTERASE/LIPASE EXL3"/>
    <property type="match status" value="1"/>
</dbReference>
<dbReference type="SUPFAM" id="SSF52266">
    <property type="entry name" value="SGNH hydrolase"/>
    <property type="match status" value="1"/>
</dbReference>
<dbReference type="InterPro" id="IPR001087">
    <property type="entry name" value="GDSL"/>
</dbReference>
<name>A0A328DQ59_9ASTE</name>
<gene>
    <name evidence="2" type="ORF">DM860_013365</name>
</gene>
<dbReference type="Gene3D" id="3.40.50.1110">
    <property type="entry name" value="SGNH hydrolase"/>
    <property type="match status" value="1"/>
</dbReference>
<dbReference type="PANTHER" id="PTHR45642:SF95">
    <property type="entry name" value="GDSL-LIKE LIPASE_ACYLHYDROLASE FAMILY PROTEIN, EXPRESSED"/>
    <property type="match status" value="1"/>
</dbReference>
<dbReference type="InterPro" id="IPR036514">
    <property type="entry name" value="SGNH_hydro_sf"/>
</dbReference>
<dbReference type="Pfam" id="PF00657">
    <property type="entry name" value="Lipase_GDSL"/>
    <property type="match status" value="1"/>
</dbReference>
<dbReference type="CDD" id="cd01837">
    <property type="entry name" value="SGNH_plant_lipase_like"/>
    <property type="match status" value="1"/>
</dbReference>
<dbReference type="GO" id="GO:0005576">
    <property type="term" value="C:extracellular region"/>
    <property type="evidence" value="ECO:0007669"/>
    <property type="project" value="TreeGrafter"/>
</dbReference>
<reference evidence="2 3" key="1">
    <citation type="submission" date="2018-06" db="EMBL/GenBank/DDBJ databases">
        <title>The Genome of Cuscuta australis (Dodder) Provides Insight into the Evolution of Plant Parasitism.</title>
        <authorList>
            <person name="Liu H."/>
        </authorList>
    </citation>
    <scope>NUCLEOTIDE SEQUENCE [LARGE SCALE GENOMIC DNA]</scope>
    <source>
        <strain evidence="3">cv. Yunnan</strain>
        <tissue evidence="2">Vines</tissue>
    </source>
</reference>
<dbReference type="GO" id="GO:0016788">
    <property type="term" value="F:hydrolase activity, acting on ester bonds"/>
    <property type="evidence" value="ECO:0007669"/>
    <property type="project" value="InterPro"/>
</dbReference>
<evidence type="ECO:0000256" key="1">
    <source>
        <dbReference type="ARBA" id="ARBA00008668"/>
    </source>
</evidence>
<comment type="similarity">
    <text evidence="1">Belongs to the 'GDSL' lipolytic enzyme family.</text>
</comment>
<sequence>MFSHHHNHLVLPSSSAPRSWCFVVRHVFFCSAVVWFAARIGEAKIKLPEGVVVPAVIGFGDSIIDQGMNNYIPTVVKADFPPYGEDFMGGIPTGRFTNGKTPTDIISDELGIKELVPAYLDPNLKLQDLKTGVSFASGASGYDPQTPQIVSVIPLSQQLEYFKEYLGKLKAAFGEEETKFITDNSLFLVVAGSDDLANTYFTVGIRRLKYDVDAYTDLVVSGASAFIQEIYMLGARRIGVFSVPPIGCLPSQRTLGGGKSRACAENYNQAALLANAKFSAALHSLSNTLPRTKLVFVNIYDPLLRIILNPQQYGFTEVEKGCCGTGNVEVAILCNKFLPTCEEHDKYLFWDSYHPTERGYKILIGQVIDKYIPQFF</sequence>
<dbReference type="InterPro" id="IPR050592">
    <property type="entry name" value="GDSL_lipolytic_enzyme"/>
</dbReference>
<dbReference type="InterPro" id="IPR035669">
    <property type="entry name" value="SGNH_plant_lipase-like"/>
</dbReference>
<dbReference type="AlphaFoldDB" id="A0A328DQ59"/>
<organism evidence="2 3">
    <name type="scientific">Cuscuta australis</name>
    <dbReference type="NCBI Taxonomy" id="267555"/>
    <lineage>
        <taxon>Eukaryota</taxon>
        <taxon>Viridiplantae</taxon>
        <taxon>Streptophyta</taxon>
        <taxon>Embryophyta</taxon>
        <taxon>Tracheophyta</taxon>
        <taxon>Spermatophyta</taxon>
        <taxon>Magnoliopsida</taxon>
        <taxon>eudicotyledons</taxon>
        <taxon>Gunneridae</taxon>
        <taxon>Pentapetalae</taxon>
        <taxon>asterids</taxon>
        <taxon>lamiids</taxon>
        <taxon>Solanales</taxon>
        <taxon>Convolvulaceae</taxon>
        <taxon>Cuscuteae</taxon>
        <taxon>Cuscuta</taxon>
        <taxon>Cuscuta subgen. Grammica</taxon>
        <taxon>Cuscuta sect. Cleistogrammica</taxon>
    </lineage>
</organism>
<comment type="caution">
    <text evidence="2">The sequence shown here is derived from an EMBL/GenBank/DDBJ whole genome shotgun (WGS) entry which is preliminary data.</text>
</comment>
<dbReference type="EMBL" id="NQVE01000115">
    <property type="protein sequence ID" value="RAL47400.1"/>
    <property type="molecule type" value="Genomic_DNA"/>
</dbReference>
<evidence type="ECO:0000313" key="3">
    <source>
        <dbReference type="Proteomes" id="UP000249390"/>
    </source>
</evidence>
<dbReference type="Proteomes" id="UP000249390">
    <property type="component" value="Unassembled WGS sequence"/>
</dbReference>